<comment type="subcellular location">
    <subcellularLocation>
        <location evidence="1">Periplasm</location>
    </subcellularLocation>
</comment>
<evidence type="ECO:0000313" key="9">
    <source>
        <dbReference type="EMBL" id="MBA8952761.1"/>
    </source>
</evidence>
<evidence type="ECO:0000256" key="7">
    <source>
        <dbReference type="SAM" id="SignalP"/>
    </source>
</evidence>
<organism evidence="9 10">
    <name type="scientific">Actinomadura namibiensis</name>
    <dbReference type="NCBI Taxonomy" id="182080"/>
    <lineage>
        <taxon>Bacteria</taxon>
        <taxon>Bacillati</taxon>
        <taxon>Actinomycetota</taxon>
        <taxon>Actinomycetes</taxon>
        <taxon>Streptosporangiales</taxon>
        <taxon>Thermomonosporaceae</taxon>
        <taxon>Actinomadura</taxon>
    </lineage>
</organism>
<dbReference type="AlphaFoldDB" id="A0A7W3LR11"/>
<dbReference type="SUPFAM" id="SSF53474">
    <property type="entry name" value="alpha/beta-Hydrolases"/>
    <property type="match status" value="1"/>
</dbReference>
<name>A0A7W3LR11_ACTNM</name>
<dbReference type="Gene3D" id="3.40.50.1820">
    <property type="entry name" value="alpha/beta hydrolase"/>
    <property type="match status" value="1"/>
</dbReference>
<dbReference type="PANTHER" id="PTHR33428:SF14">
    <property type="entry name" value="CARBOXYLESTERASE TYPE B DOMAIN-CONTAINING PROTEIN"/>
    <property type="match status" value="1"/>
</dbReference>
<feature type="chain" id="PRO_5030886911" description="poly(ethylene terephthalate) hydrolase" evidence="7">
    <location>
        <begin position="27"/>
        <end position="267"/>
    </location>
</feature>
<feature type="signal peptide" evidence="7">
    <location>
        <begin position="1"/>
        <end position="26"/>
    </location>
</feature>
<evidence type="ECO:0000256" key="3">
    <source>
        <dbReference type="ARBA" id="ARBA00033629"/>
    </source>
</evidence>
<dbReference type="Proteomes" id="UP000572680">
    <property type="component" value="Unassembled WGS sequence"/>
</dbReference>
<evidence type="ECO:0000256" key="4">
    <source>
        <dbReference type="ARBA" id="ARBA00033707"/>
    </source>
</evidence>
<evidence type="ECO:0000256" key="6">
    <source>
        <dbReference type="ARBA" id="ARBA00033780"/>
    </source>
</evidence>
<accession>A0A7W3LR11</accession>
<dbReference type="EC" id="3.1.1.101" evidence="5"/>
<evidence type="ECO:0000256" key="1">
    <source>
        <dbReference type="ARBA" id="ARBA00004418"/>
    </source>
</evidence>
<evidence type="ECO:0000313" key="10">
    <source>
        <dbReference type="Proteomes" id="UP000572680"/>
    </source>
</evidence>
<evidence type="ECO:0000259" key="8">
    <source>
        <dbReference type="Pfam" id="PF12740"/>
    </source>
</evidence>
<dbReference type="Pfam" id="PF12740">
    <property type="entry name" value="PETase"/>
    <property type="match status" value="1"/>
</dbReference>
<keyword evidence="2" id="KW-0574">Periplasm</keyword>
<comment type="caution">
    <text evidence="9">The sequence shown here is derived from an EMBL/GenBank/DDBJ whole genome shotgun (WGS) entry which is preliminary data.</text>
</comment>
<protein>
    <recommendedName>
        <fullName evidence="5">poly(ethylene terephthalate) hydrolase</fullName>
        <ecNumber evidence="5">3.1.1.101</ecNumber>
    </recommendedName>
    <alternativeName>
        <fullName evidence="6">Poly(ethylene terephthalate) hydrolase</fullName>
    </alternativeName>
</protein>
<keyword evidence="10" id="KW-1185">Reference proteome</keyword>
<evidence type="ECO:0000256" key="5">
    <source>
        <dbReference type="ARBA" id="ARBA00033764"/>
    </source>
</evidence>
<gene>
    <name evidence="9" type="ORF">HNR61_004407</name>
</gene>
<dbReference type="EMBL" id="JACJIA010000005">
    <property type="protein sequence ID" value="MBA8952761.1"/>
    <property type="molecule type" value="Genomic_DNA"/>
</dbReference>
<keyword evidence="7" id="KW-0732">Signal</keyword>
<evidence type="ECO:0000256" key="2">
    <source>
        <dbReference type="ARBA" id="ARBA00022764"/>
    </source>
</evidence>
<dbReference type="InterPro" id="IPR029058">
    <property type="entry name" value="AB_hydrolase_fold"/>
</dbReference>
<dbReference type="InterPro" id="IPR041127">
    <property type="entry name" value="PET_hydrolase/cutinase-like"/>
</dbReference>
<sequence length="267" mass="27530">MRARWSSLVVAVVAALSLVGAVPARAAEPDWSRPGPHEVAVEVLPAHTLFYPKHPGPGRRPVILWGNGTAAIPLFYVSLLRHWAGHGFVVAAANTPMSGTGREMLAGLDVLAARDAGTGLLGGRIDLRRVAASGHSQGGAGAINAAADPRVVTAVPIQPGGRADGARLRGPALFLAGEKDSIVTPAEVRRYFDAAGQVPAIYAELRGADHFTPLADGGGYRGPTTAWLRATLLGDARARALFSGPGCGYCADPRWSAFVRNAGAGGA</sequence>
<dbReference type="PANTHER" id="PTHR33428">
    <property type="entry name" value="CHLOROPHYLLASE-2, CHLOROPLASTIC"/>
    <property type="match status" value="1"/>
</dbReference>
<reference evidence="9 10" key="1">
    <citation type="submission" date="2020-08" db="EMBL/GenBank/DDBJ databases">
        <title>Genomic Encyclopedia of Type Strains, Phase IV (KMG-IV): sequencing the most valuable type-strain genomes for metagenomic binning, comparative biology and taxonomic classification.</title>
        <authorList>
            <person name="Goeker M."/>
        </authorList>
    </citation>
    <scope>NUCLEOTIDE SEQUENCE [LARGE SCALE GENOMIC DNA]</scope>
    <source>
        <strain evidence="9 10">DSM 44197</strain>
    </source>
</reference>
<dbReference type="GO" id="GO:0042597">
    <property type="term" value="C:periplasmic space"/>
    <property type="evidence" value="ECO:0007669"/>
    <property type="project" value="UniProtKB-SubCell"/>
</dbReference>
<feature type="domain" description="PET hydrolase/cutinase-like" evidence="8">
    <location>
        <begin position="82"/>
        <end position="239"/>
    </location>
</feature>
<proteinExistence type="predicted"/>
<comment type="catalytic activity">
    <reaction evidence="4">
        <text>(ethylene terephthalate)(n) + H2O = (ethylene terephthalate)(n-1) + 4-[(2-hydroxyethoxy)carbonyl]benzoate + H(+)</text>
        <dbReference type="Rhea" id="RHEA:49528"/>
        <dbReference type="Rhea" id="RHEA-COMP:12420"/>
        <dbReference type="Rhea" id="RHEA-COMP:12421"/>
        <dbReference type="ChEBI" id="CHEBI:15377"/>
        <dbReference type="ChEBI" id="CHEBI:15378"/>
        <dbReference type="ChEBI" id="CHEBI:131701"/>
        <dbReference type="ChEBI" id="CHEBI:131704"/>
        <dbReference type="EC" id="3.1.1.101"/>
    </reaction>
    <physiologicalReaction direction="left-to-right" evidence="4">
        <dbReference type="Rhea" id="RHEA:49529"/>
    </physiologicalReaction>
</comment>
<comment type="catalytic activity">
    <reaction evidence="3">
        <text>a butanoate ester + H2O = an aliphatic alcohol + butanoate + H(+)</text>
        <dbReference type="Rhea" id="RHEA:47348"/>
        <dbReference type="ChEBI" id="CHEBI:2571"/>
        <dbReference type="ChEBI" id="CHEBI:15377"/>
        <dbReference type="ChEBI" id="CHEBI:15378"/>
        <dbReference type="ChEBI" id="CHEBI:17968"/>
        <dbReference type="ChEBI" id="CHEBI:50477"/>
    </reaction>
    <physiologicalReaction direction="left-to-right" evidence="3">
        <dbReference type="Rhea" id="RHEA:47349"/>
    </physiologicalReaction>
</comment>